<comment type="caution">
    <text evidence="1">The sequence shown here is derived from an EMBL/GenBank/DDBJ whole genome shotgun (WGS) entry which is preliminary data.</text>
</comment>
<evidence type="ECO:0000313" key="2">
    <source>
        <dbReference type="Proteomes" id="UP000288805"/>
    </source>
</evidence>
<gene>
    <name evidence="1" type="primary">RE1_100</name>
    <name evidence="1" type="ORF">CK203_102336</name>
</gene>
<dbReference type="AlphaFoldDB" id="A0A438BR27"/>
<sequence>MASESTRGHATWIVNFGASHHITFDFQNLFPHLEYGANEDIMIGDGKGIPLTHVGSTTLNYPITNFSLNNDLTTRASLAQGQNKGHVYEWPTSTSPSLAKPLALLSTTFTMDS</sequence>
<name>A0A438BR27_VITVI</name>
<dbReference type="EMBL" id="QGNW01002653">
    <property type="protein sequence ID" value="RVW13411.1"/>
    <property type="molecule type" value="Genomic_DNA"/>
</dbReference>
<proteinExistence type="predicted"/>
<reference evidence="1 2" key="1">
    <citation type="journal article" date="2018" name="PLoS Genet.">
        <title>Population sequencing reveals clonal diversity and ancestral inbreeding in the grapevine cultivar Chardonnay.</title>
        <authorList>
            <person name="Roach M.J."/>
            <person name="Johnson D.L."/>
            <person name="Bohlmann J."/>
            <person name="van Vuuren H.J."/>
            <person name="Jones S.J."/>
            <person name="Pretorius I.S."/>
            <person name="Schmidt S.A."/>
            <person name="Borneman A.R."/>
        </authorList>
    </citation>
    <scope>NUCLEOTIDE SEQUENCE [LARGE SCALE GENOMIC DNA]</scope>
    <source>
        <strain evidence="2">cv. Chardonnay</strain>
        <tissue evidence="1">Leaf</tissue>
    </source>
</reference>
<protein>
    <submittedName>
        <fullName evidence="1">Retrovirus-related Pol polyprotein from transposon RE1</fullName>
    </submittedName>
</protein>
<dbReference type="Proteomes" id="UP000288805">
    <property type="component" value="Unassembled WGS sequence"/>
</dbReference>
<accession>A0A438BR27</accession>
<evidence type="ECO:0000313" key="1">
    <source>
        <dbReference type="EMBL" id="RVW13411.1"/>
    </source>
</evidence>
<organism evidence="1 2">
    <name type="scientific">Vitis vinifera</name>
    <name type="common">Grape</name>
    <dbReference type="NCBI Taxonomy" id="29760"/>
    <lineage>
        <taxon>Eukaryota</taxon>
        <taxon>Viridiplantae</taxon>
        <taxon>Streptophyta</taxon>
        <taxon>Embryophyta</taxon>
        <taxon>Tracheophyta</taxon>
        <taxon>Spermatophyta</taxon>
        <taxon>Magnoliopsida</taxon>
        <taxon>eudicotyledons</taxon>
        <taxon>Gunneridae</taxon>
        <taxon>Pentapetalae</taxon>
        <taxon>rosids</taxon>
        <taxon>Vitales</taxon>
        <taxon>Vitaceae</taxon>
        <taxon>Viteae</taxon>
        <taxon>Vitis</taxon>
    </lineage>
</organism>